<keyword evidence="2" id="KW-1185">Reference proteome</keyword>
<dbReference type="Proteomes" id="UP000277204">
    <property type="component" value="Unassembled WGS sequence"/>
</dbReference>
<reference evidence="1 2" key="1">
    <citation type="submission" date="2018-11" db="EMBL/GenBank/DDBJ databases">
        <authorList>
            <consortium name="Pathogen Informatics"/>
        </authorList>
    </citation>
    <scope>NUCLEOTIDE SEQUENCE [LARGE SCALE GENOMIC DNA]</scope>
    <source>
        <strain evidence="1 2">Zambia</strain>
    </source>
</reference>
<protein>
    <submittedName>
        <fullName evidence="1">Uncharacterized protein</fullName>
    </submittedName>
</protein>
<accession>A0A183LBW4</accession>
<evidence type="ECO:0000313" key="2">
    <source>
        <dbReference type="Proteomes" id="UP000277204"/>
    </source>
</evidence>
<proteinExistence type="predicted"/>
<sequence length="131" mass="15620">MKLKLKKHWTAEETAVQSFNTAFLTDTDELTELMLTLNNRLKALQDLLKEEQTKMENNWRRIKQVLTLACQTVVGRKKHHPKEWISMENLFWIQERENKRTAINNSWTRTESVGTSLLHWSKQTNKRNRAL</sequence>
<dbReference type="EMBL" id="UZAI01000276">
    <property type="protein sequence ID" value="VDO50790.1"/>
    <property type="molecule type" value="Genomic_DNA"/>
</dbReference>
<gene>
    <name evidence="1" type="ORF">SMRZ_LOCUS1289</name>
</gene>
<name>A0A183LBW4_9TREM</name>
<dbReference type="AlphaFoldDB" id="A0A183LBW4"/>
<organism evidence="1 2">
    <name type="scientific">Schistosoma margrebowiei</name>
    <dbReference type="NCBI Taxonomy" id="48269"/>
    <lineage>
        <taxon>Eukaryota</taxon>
        <taxon>Metazoa</taxon>
        <taxon>Spiralia</taxon>
        <taxon>Lophotrochozoa</taxon>
        <taxon>Platyhelminthes</taxon>
        <taxon>Trematoda</taxon>
        <taxon>Digenea</taxon>
        <taxon>Strigeidida</taxon>
        <taxon>Schistosomatoidea</taxon>
        <taxon>Schistosomatidae</taxon>
        <taxon>Schistosoma</taxon>
    </lineage>
</organism>
<evidence type="ECO:0000313" key="1">
    <source>
        <dbReference type="EMBL" id="VDO50790.1"/>
    </source>
</evidence>
<dbReference type="STRING" id="48269.A0A183LBW4"/>